<feature type="transmembrane region" description="Helical" evidence="2">
    <location>
        <begin position="235"/>
        <end position="258"/>
    </location>
</feature>
<dbReference type="HOGENOM" id="CLU_068878_0_0_11"/>
<sequence length="346" mass="35739">MIICAGKRVPRNVGRLNMLQGLLGIFSGLITPVQTAVNTRLGRSIGSPLRASLVSFSIGLIAMLTLTLLLGPYPLIPATAANGPWWMWFAGVFGVTFLTGNVLLLPKLGSLKTVIMPVTGQIVMGLLIDTFGWFGTTAQPISPLRIAGAAITLVGFLLAVAGPNLRLRPAIDRPAGGSENSGDSEKSETDGKAVHVPGSATVLWSCAGIAFGMCSAVQTALLGKLGVALGSPVKASLASFVVGLISLAIVVAFVDRTYSLGDALKKGNPWWMWVGGLLGATLVMCNAYLSAHIGTGMTVMLVLLGQVGGGLLVDRFGLLGVPRKPVAGIQYVGVLVAIVGIVLKAM</sequence>
<name>A1A0P8_BIFAA</name>
<dbReference type="AlphaFoldDB" id="A1A0P8"/>
<feature type="transmembrane region" description="Helical" evidence="2">
    <location>
        <begin position="202"/>
        <end position="223"/>
    </location>
</feature>
<dbReference type="InterPro" id="IPR006750">
    <property type="entry name" value="YdcZ"/>
</dbReference>
<feature type="transmembrane region" description="Helical" evidence="2">
    <location>
        <begin position="295"/>
        <end position="313"/>
    </location>
</feature>
<organism evidence="3 4">
    <name type="scientific">Bifidobacterium adolescentis (strain ATCC 15703 / DSM 20083 / NCTC 11814 / E194a)</name>
    <dbReference type="NCBI Taxonomy" id="367928"/>
    <lineage>
        <taxon>Bacteria</taxon>
        <taxon>Bacillati</taxon>
        <taxon>Actinomycetota</taxon>
        <taxon>Actinomycetes</taxon>
        <taxon>Bifidobacteriales</taxon>
        <taxon>Bifidobacteriaceae</taxon>
        <taxon>Bifidobacterium</taxon>
    </lineage>
</organism>
<feature type="transmembrane region" description="Helical" evidence="2">
    <location>
        <begin position="146"/>
        <end position="165"/>
    </location>
</feature>
<keyword evidence="2" id="KW-0472">Membrane</keyword>
<dbReference type="Pfam" id="PF04657">
    <property type="entry name" value="DMT_YdcZ"/>
    <property type="match status" value="2"/>
</dbReference>
<feature type="compositionally biased region" description="Basic and acidic residues" evidence="1">
    <location>
        <begin position="183"/>
        <end position="192"/>
    </location>
</feature>
<proteinExistence type="predicted"/>
<reference evidence="3 4" key="1">
    <citation type="submission" date="2006-12" db="EMBL/GenBank/DDBJ databases">
        <title>Bifidobacterium adolescentis complete genome sequence.</title>
        <authorList>
            <person name="Suzuki T."/>
            <person name="Tsuda Y."/>
            <person name="Kanou N."/>
            <person name="Inoue T."/>
            <person name="Kumazaki K."/>
            <person name="Nagano S."/>
            <person name="Hirai S."/>
            <person name="Tanaka K."/>
            <person name="Watanabe K."/>
        </authorList>
    </citation>
    <scope>NUCLEOTIDE SEQUENCE [LARGE SCALE GENOMIC DNA]</scope>
    <source>
        <strain evidence="4">ATCC 15703 / DSM 20083 / NCTC 11814 / E194a</strain>
    </source>
</reference>
<protein>
    <submittedName>
        <fullName evidence="3">Integral membrane protein</fullName>
    </submittedName>
</protein>
<accession>A1A0P8</accession>
<keyword evidence="4" id="KW-1185">Reference proteome</keyword>
<evidence type="ECO:0000256" key="1">
    <source>
        <dbReference type="SAM" id="MobiDB-lite"/>
    </source>
</evidence>
<gene>
    <name evidence="3" type="ordered locus">BAD_0500</name>
</gene>
<dbReference type="Proteomes" id="UP000008702">
    <property type="component" value="Chromosome"/>
</dbReference>
<dbReference type="PaxDb" id="1680-BADO_0512"/>
<evidence type="ECO:0000313" key="4">
    <source>
        <dbReference type="Proteomes" id="UP000008702"/>
    </source>
</evidence>
<dbReference type="PANTHER" id="PTHR34821">
    <property type="entry name" value="INNER MEMBRANE PROTEIN YDCZ"/>
    <property type="match status" value="1"/>
</dbReference>
<feature type="transmembrane region" description="Helical" evidence="2">
    <location>
        <begin position="270"/>
        <end position="289"/>
    </location>
</feature>
<dbReference type="PANTHER" id="PTHR34821:SF2">
    <property type="entry name" value="INNER MEMBRANE PROTEIN YDCZ"/>
    <property type="match status" value="1"/>
</dbReference>
<keyword evidence="2" id="KW-1133">Transmembrane helix</keyword>
<feature type="transmembrane region" description="Helical" evidence="2">
    <location>
        <begin position="114"/>
        <end position="134"/>
    </location>
</feature>
<feature type="region of interest" description="Disordered" evidence="1">
    <location>
        <begin position="171"/>
        <end position="192"/>
    </location>
</feature>
<feature type="transmembrane region" description="Helical" evidence="2">
    <location>
        <begin position="85"/>
        <end position="105"/>
    </location>
</feature>
<evidence type="ECO:0000256" key="2">
    <source>
        <dbReference type="SAM" id="Phobius"/>
    </source>
</evidence>
<dbReference type="GO" id="GO:0005886">
    <property type="term" value="C:plasma membrane"/>
    <property type="evidence" value="ECO:0007669"/>
    <property type="project" value="TreeGrafter"/>
</dbReference>
<evidence type="ECO:0000313" key="3">
    <source>
        <dbReference type="EMBL" id="BAF39281.1"/>
    </source>
</evidence>
<dbReference type="STRING" id="367928.BAD_0500"/>
<feature type="transmembrane region" description="Helical" evidence="2">
    <location>
        <begin position="49"/>
        <end position="73"/>
    </location>
</feature>
<feature type="transmembrane region" description="Helical" evidence="2">
    <location>
        <begin position="18"/>
        <end position="37"/>
    </location>
</feature>
<feature type="transmembrane region" description="Helical" evidence="2">
    <location>
        <begin position="325"/>
        <end position="343"/>
    </location>
</feature>
<dbReference type="EMBL" id="AP009256">
    <property type="protein sequence ID" value="BAF39281.1"/>
    <property type="molecule type" value="Genomic_DNA"/>
</dbReference>
<dbReference type="KEGG" id="bad:BAD_0500"/>
<keyword evidence="2" id="KW-0812">Transmembrane</keyword>